<keyword evidence="3" id="KW-1185">Reference proteome</keyword>
<evidence type="ECO:0000256" key="1">
    <source>
        <dbReference type="SAM" id="MobiDB-lite"/>
    </source>
</evidence>
<evidence type="ECO:0000313" key="2">
    <source>
        <dbReference type="EMBL" id="CAC5417933.1"/>
    </source>
</evidence>
<gene>
    <name evidence="2" type="ORF">MCOR_50406</name>
</gene>
<protein>
    <submittedName>
        <fullName evidence="2">Uncharacterized protein</fullName>
    </submittedName>
</protein>
<reference evidence="2 3" key="1">
    <citation type="submission" date="2020-06" db="EMBL/GenBank/DDBJ databases">
        <authorList>
            <person name="Li R."/>
            <person name="Bekaert M."/>
        </authorList>
    </citation>
    <scope>NUCLEOTIDE SEQUENCE [LARGE SCALE GENOMIC DNA]</scope>
    <source>
        <strain evidence="3">wild</strain>
    </source>
</reference>
<evidence type="ECO:0000313" key="3">
    <source>
        <dbReference type="Proteomes" id="UP000507470"/>
    </source>
</evidence>
<feature type="compositionally biased region" description="Basic and acidic residues" evidence="1">
    <location>
        <begin position="248"/>
        <end position="259"/>
    </location>
</feature>
<sequence>MITIYIAQTALPAYQNNSTNQVMDKRKLSLKKIDNKETNTTQENTESDTEIVTEIMEMSQKMKEETIEPEHTFKIIPIDFNFERIEGDQIKGEEVISEYSGKIERILEKRNYIANLLRDLRKYKGDNLPMYARITTATFAPKFGSDEASSFFKEKMTTFTKTMRQTFRTSMIEATKELFDNFTAEMQKLWSEATEKIDIKRPGGHTTLRKFNERIQRLQEKWAEKYRNNGMDNENTEINKLKREIKELKETSSSRRSSKETNTIGDIKRELDELKERISDKETRYERKDFRGGRGGRRGRRYDF</sequence>
<dbReference type="Proteomes" id="UP000507470">
    <property type="component" value="Unassembled WGS sequence"/>
</dbReference>
<accession>A0A6J8ED99</accession>
<organism evidence="2 3">
    <name type="scientific">Mytilus coruscus</name>
    <name type="common">Sea mussel</name>
    <dbReference type="NCBI Taxonomy" id="42192"/>
    <lineage>
        <taxon>Eukaryota</taxon>
        <taxon>Metazoa</taxon>
        <taxon>Spiralia</taxon>
        <taxon>Lophotrochozoa</taxon>
        <taxon>Mollusca</taxon>
        <taxon>Bivalvia</taxon>
        <taxon>Autobranchia</taxon>
        <taxon>Pteriomorphia</taxon>
        <taxon>Mytilida</taxon>
        <taxon>Mytiloidea</taxon>
        <taxon>Mytilidae</taxon>
        <taxon>Mytilinae</taxon>
        <taxon>Mytilus</taxon>
    </lineage>
</organism>
<feature type="compositionally biased region" description="Basic residues" evidence="1">
    <location>
        <begin position="294"/>
        <end position="304"/>
    </location>
</feature>
<dbReference type="OrthoDB" id="6180384at2759"/>
<name>A0A6J8ED99_MYTCO</name>
<feature type="compositionally biased region" description="Basic and acidic residues" evidence="1">
    <location>
        <begin position="266"/>
        <end position="292"/>
    </location>
</feature>
<dbReference type="AlphaFoldDB" id="A0A6J8ED99"/>
<dbReference type="EMBL" id="CACVKT020008820">
    <property type="protein sequence ID" value="CAC5417933.1"/>
    <property type="molecule type" value="Genomic_DNA"/>
</dbReference>
<proteinExistence type="predicted"/>
<feature type="region of interest" description="Disordered" evidence="1">
    <location>
        <begin position="248"/>
        <end position="304"/>
    </location>
</feature>